<keyword evidence="2" id="KW-0808">Transferase</keyword>
<evidence type="ECO:0000313" key="3">
    <source>
        <dbReference type="Proteomes" id="UP001408356"/>
    </source>
</evidence>
<gene>
    <name evidence="2" type="ORF">SUNI508_07700</name>
</gene>
<evidence type="ECO:0000313" key="2">
    <source>
        <dbReference type="EMBL" id="KAK9418928.1"/>
    </source>
</evidence>
<dbReference type="EMBL" id="JARVKF010000342">
    <property type="protein sequence ID" value="KAK9418928.1"/>
    <property type="molecule type" value="Genomic_DNA"/>
</dbReference>
<dbReference type="Proteomes" id="UP001408356">
    <property type="component" value="Unassembled WGS sequence"/>
</dbReference>
<evidence type="ECO:0000259" key="1">
    <source>
        <dbReference type="Pfam" id="PF13649"/>
    </source>
</evidence>
<dbReference type="InterPro" id="IPR041698">
    <property type="entry name" value="Methyltransf_25"/>
</dbReference>
<accession>A0ABR2UW66</accession>
<organism evidence="2 3">
    <name type="scientific">Seiridium unicorne</name>
    <dbReference type="NCBI Taxonomy" id="138068"/>
    <lineage>
        <taxon>Eukaryota</taxon>
        <taxon>Fungi</taxon>
        <taxon>Dikarya</taxon>
        <taxon>Ascomycota</taxon>
        <taxon>Pezizomycotina</taxon>
        <taxon>Sordariomycetes</taxon>
        <taxon>Xylariomycetidae</taxon>
        <taxon>Amphisphaeriales</taxon>
        <taxon>Sporocadaceae</taxon>
        <taxon>Seiridium</taxon>
    </lineage>
</organism>
<reference evidence="2 3" key="1">
    <citation type="journal article" date="2024" name="J. Plant Pathol.">
        <title>Sequence and assembly of the genome of Seiridium unicorne, isolate CBS 538.82, causal agent of cypress canker disease.</title>
        <authorList>
            <person name="Scali E."/>
            <person name="Rocca G.D."/>
            <person name="Danti R."/>
            <person name="Garbelotto M."/>
            <person name="Barberini S."/>
            <person name="Baroncelli R."/>
            <person name="Emiliani G."/>
        </authorList>
    </citation>
    <scope>NUCLEOTIDE SEQUENCE [LARGE SCALE GENOMIC DNA]</scope>
    <source>
        <strain evidence="2 3">BM-138-508</strain>
    </source>
</reference>
<dbReference type="CDD" id="cd02440">
    <property type="entry name" value="AdoMet_MTases"/>
    <property type="match status" value="1"/>
</dbReference>
<dbReference type="InterPro" id="IPR029063">
    <property type="entry name" value="SAM-dependent_MTases_sf"/>
</dbReference>
<dbReference type="GO" id="GO:0008168">
    <property type="term" value="F:methyltransferase activity"/>
    <property type="evidence" value="ECO:0007669"/>
    <property type="project" value="UniProtKB-KW"/>
</dbReference>
<comment type="caution">
    <text evidence="2">The sequence shown here is derived from an EMBL/GenBank/DDBJ whole genome shotgun (WGS) entry which is preliminary data.</text>
</comment>
<dbReference type="Pfam" id="PF13649">
    <property type="entry name" value="Methyltransf_25"/>
    <property type="match status" value="1"/>
</dbReference>
<dbReference type="GO" id="GO:0032259">
    <property type="term" value="P:methylation"/>
    <property type="evidence" value="ECO:0007669"/>
    <property type="project" value="UniProtKB-KW"/>
</dbReference>
<sequence>MSTPATNSTSSSLFEKLAACLSYKTDHEHNLAALEHRLQLIKHWGIQPGSRVLEIGCGQGDFTVALGEAVGPQGRVVAVDPAPLDWGTPDYASARAHVLASYVGPRIEFVQADPIDFLASPTTTDKNFDYIVFGYSIWFFSDPTFLTSMLKEAHKHRRSPTVLIVECSLSVSNIAQVPHLLAALTDNALESFRGEDSRRNIRCALSPRQISEKAADAGWTLRDESFITPLPDQIEGRREVRMATQTPAQSKRFRADLDKTVGQLPPKVGTMLYTMVDTVVTSLERVEGGLAATRNMDAWVARFDA</sequence>
<proteinExistence type="predicted"/>
<feature type="domain" description="Methyltransferase" evidence="1">
    <location>
        <begin position="52"/>
        <end position="156"/>
    </location>
</feature>
<dbReference type="SUPFAM" id="SSF53335">
    <property type="entry name" value="S-adenosyl-L-methionine-dependent methyltransferases"/>
    <property type="match status" value="1"/>
</dbReference>
<keyword evidence="2" id="KW-0489">Methyltransferase</keyword>
<name>A0ABR2UW66_9PEZI</name>
<dbReference type="Gene3D" id="3.40.50.150">
    <property type="entry name" value="Vaccinia Virus protein VP39"/>
    <property type="match status" value="1"/>
</dbReference>
<keyword evidence="3" id="KW-1185">Reference proteome</keyword>
<protein>
    <submittedName>
        <fullName evidence="2">SAM-dependent methyltransferase</fullName>
    </submittedName>
</protein>